<dbReference type="EMBL" id="CAICTM010000096">
    <property type="protein sequence ID" value="CAB9500998.1"/>
    <property type="molecule type" value="Genomic_DNA"/>
</dbReference>
<evidence type="ECO:0000259" key="2">
    <source>
        <dbReference type="Pfam" id="PF20710"/>
    </source>
</evidence>
<proteinExistence type="predicted"/>
<feature type="compositionally biased region" description="Polar residues" evidence="1">
    <location>
        <begin position="150"/>
        <end position="159"/>
    </location>
</feature>
<feature type="region of interest" description="Disordered" evidence="1">
    <location>
        <begin position="122"/>
        <end position="192"/>
    </location>
</feature>
<evidence type="ECO:0000313" key="3">
    <source>
        <dbReference type="EMBL" id="CAB9500998.1"/>
    </source>
</evidence>
<organism evidence="3 4">
    <name type="scientific">Seminavis robusta</name>
    <dbReference type="NCBI Taxonomy" id="568900"/>
    <lineage>
        <taxon>Eukaryota</taxon>
        <taxon>Sar</taxon>
        <taxon>Stramenopiles</taxon>
        <taxon>Ochrophyta</taxon>
        <taxon>Bacillariophyta</taxon>
        <taxon>Bacillariophyceae</taxon>
        <taxon>Bacillariophycidae</taxon>
        <taxon>Naviculales</taxon>
        <taxon>Naviculaceae</taxon>
        <taxon>Seminavis</taxon>
    </lineage>
</organism>
<sequence>MTSSPSRANDLIRMPPNFFLTDTMVLCAKGTKAMQHPGNLWLRSLVKSKLDEYSECRTKKERSTLVNSILHTIKEANCFMGGSFVRQIDGVWYDVGYRNSREKIGQYFRDFLPKTYKSSTKAKSNLRRTTLPVGNDEESPGKTLKRSYSENDVQNSSSTEEVKPPAKRSRSVNIPRSRSDHTDRTRNNEDTIEGISTSFLSEGYHLFESNIPSKFDFSVEPQRPQVSAAASTSHIPSPPAAEASQSLLAPSLVAPLASSAQRILPSSIANAESFSSEMFLQQHLNQALSEEPPRETLPVDGTWVQSTLLGTTTQHTGMHQPRRLSANVPNSTISITQEATISQEESSELTPQCFSAWNQTGASEPLDLEPVPLSEATCLALSQGRTRRRAQNTDNHGKIPFDWNQNFGDP</sequence>
<dbReference type="Pfam" id="PF20710">
    <property type="entry name" value="DUF6824"/>
    <property type="match status" value="1"/>
</dbReference>
<dbReference type="AlphaFoldDB" id="A0A9N8H8Q6"/>
<protein>
    <submittedName>
        <fullName evidence="3">Nitrilase family, member 2</fullName>
    </submittedName>
</protein>
<feature type="compositionally biased region" description="Basic and acidic residues" evidence="1">
    <location>
        <begin position="177"/>
        <end position="189"/>
    </location>
</feature>
<gene>
    <name evidence="3" type="ORF">SEMRO_97_G050070.1</name>
</gene>
<feature type="region of interest" description="Disordered" evidence="1">
    <location>
        <begin position="384"/>
        <end position="410"/>
    </location>
</feature>
<evidence type="ECO:0000256" key="1">
    <source>
        <dbReference type="SAM" id="MobiDB-lite"/>
    </source>
</evidence>
<evidence type="ECO:0000313" key="4">
    <source>
        <dbReference type="Proteomes" id="UP001153069"/>
    </source>
</evidence>
<comment type="caution">
    <text evidence="3">The sequence shown here is derived from an EMBL/GenBank/DDBJ whole genome shotgun (WGS) entry which is preliminary data.</text>
</comment>
<keyword evidence="4" id="KW-1185">Reference proteome</keyword>
<reference evidence="3" key="1">
    <citation type="submission" date="2020-06" db="EMBL/GenBank/DDBJ databases">
        <authorList>
            <consortium name="Plant Systems Biology data submission"/>
        </authorList>
    </citation>
    <scope>NUCLEOTIDE SEQUENCE</scope>
    <source>
        <strain evidence="3">D6</strain>
    </source>
</reference>
<dbReference type="Proteomes" id="UP001153069">
    <property type="component" value="Unassembled WGS sequence"/>
</dbReference>
<name>A0A9N8H8Q6_9STRA</name>
<dbReference type="InterPro" id="IPR049227">
    <property type="entry name" value="DUF6824"/>
</dbReference>
<feature type="domain" description="DUF6824" evidence="2">
    <location>
        <begin position="25"/>
        <end position="110"/>
    </location>
</feature>
<accession>A0A9N8H8Q6</accession>